<reference evidence="2" key="1">
    <citation type="journal article" date="2019" name="Int. J. Syst. Evol. Microbiol.">
        <title>The Global Catalogue of Microorganisms (GCM) 10K type strain sequencing project: providing services to taxonomists for standard genome sequencing and annotation.</title>
        <authorList>
            <consortium name="The Broad Institute Genomics Platform"/>
            <consortium name="The Broad Institute Genome Sequencing Center for Infectious Disease"/>
            <person name="Wu L."/>
            <person name="Ma J."/>
        </authorList>
    </citation>
    <scope>NUCLEOTIDE SEQUENCE [LARGE SCALE GENOMIC DNA]</scope>
    <source>
        <strain evidence="2">CCUG 55074</strain>
    </source>
</reference>
<name>A0ABW3SWU0_9CAUL</name>
<sequence>MAGLEVVLAAAVQVLGGPVVEVEPNSAVSVRNLTLAETDTGWRISAFVCRPLGAVGAWPDRVVVERLDGQGQVAETRWVPTPRLAAGRARPGCRPLTLRFETPPDPQGRVIVRFD</sequence>
<evidence type="ECO:0000313" key="1">
    <source>
        <dbReference type="EMBL" id="MFD1189060.1"/>
    </source>
</evidence>
<protein>
    <submittedName>
        <fullName evidence="1">Uncharacterized protein</fullName>
    </submittedName>
</protein>
<gene>
    <name evidence="1" type="ORF">ACFQ27_00585</name>
</gene>
<evidence type="ECO:0000313" key="2">
    <source>
        <dbReference type="Proteomes" id="UP001597216"/>
    </source>
</evidence>
<accession>A0ABW3SWU0</accession>
<keyword evidence="2" id="KW-1185">Reference proteome</keyword>
<proteinExistence type="predicted"/>
<organism evidence="1 2">
    <name type="scientific">Phenylobacterium conjunctum</name>
    <dbReference type="NCBI Taxonomy" id="1298959"/>
    <lineage>
        <taxon>Bacteria</taxon>
        <taxon>Pseudomonadati</taxon>
        <taxon>Pseudomonadota</taxon>
        <taxon>Alphaproteobacteria</taxon>
        <taxon>Caulobacterales</taxon>
        <taxon>Caulobacteraceae</taxon>
        <taxon>Phenylobacterium</taxon>
    </lineage>
</organism>
<comment type="caution">
    <text evidence="1">The sequence shown here is derived from an EMBL/GenBank/DDBJ whole genome shotgun (WGS) entry which is preliminary data.</text>
</comment>
<dbReference type="RefSeq" id="WP_374345593.1">
    <property type="nucleotide sequence ID" value="NZ_JBHTLQ010000001.1"/>
</dbReference>
<dbReference type="Proteomes" id="UP001597216">
    <property type="component" value="Unassembled WGS sequence"/>
</dbReference>
<dbReference type="EMBL" id="JBHTLQ010000001">
    <property type="protein sequence ID" value="MFD1189060.1"/>
    <property type="molecule type" value="Genomic_DNA"/>
</dbReference>